<evidence type="ECO:0000256" key="1">
    <source>
        <dbReference type="ARBA" id="ARBA00023015"/>
    </source>
</evidence>
<keyword evidence="1" id="KW-0805">Transcription regulation</keyword>
<evidence type="ECO:0000256" key="2">
    <source>
        <dbReference type="ARBA" id="ARBA00023125"/>
    </source>
</evidence>
<dbReference type="InterPro" id="IPR036390">
    <property type="entry name" value="WH_DNA-bd_sf"/>
</dbReference>
<dbReference type="PROSITE" id="PS50949">
    <property type="entry name" value="HTH_GNTR"/>
    <property type="match status" value="1"/>
</dbReference>
<dbReference type="Gene3D" id="1.10.10.10">
    <property type="entry name" value="Winged helix-like DNA-binding domain superfamily/Winged helix DNA-binding domain"/>
    <property type="match status" value="1"/>
</dbReference>
<dbReference type="EMBL" id="CP044427">
    <property type="protein sequence ID" value="QFG70170.1"/>
    <property type="molecule type" value="Genomic_DNA"/>
</dbReference>
<keyword evidence="2" id="KW-0238">DNA-binding</keyword>
<reference evidence="5 6" key="1">
    <citation type="submission" date="2019-09" db="EMBL/GenBank/DDBJ databases">
        <title>Serinicoccus pratensis sp. nov., isolated from meadow soil.</title>
        <authorList>
            <person name="Zhang W."/>
        </authorList>
    </citation>
    <scope>NUCLEOTIDE SEQUENCE [LARGE SCALE GENOMIC DNA]</scope>
    <source>
        <strain evidence="5 6">W204</strain>
    </source>
</reference>
<evidence type="ECO:0000256" key="3">
    <source>
        <dbReference type="ARBA" id="ARBA00023163"/>
    </source>
</evidence>
<dbReference type="InterPro" id="IPR036388">
    <property type="entry name" value="WH-like_DNA-bd_sf"/>
</dbReference>
<dbReference type="SUPFAM" id="SSF46785">
    <property type="entry name" value="Winged helix' DNA-binding domain"/>
    <property type="match status" value="1"/>
</dbReference>
<dbReference type="OrthoDB" id="4307011at2"/>
<evidence type="ECO:0000313" key="6">
    <source>
        <dbReference type="Proteomes" id="UP000326546"/>
    </source>
</evidence>
<dbReference type="SMART" id="SM00345">
    <property type="entry name" value="HTH_GNTR"/>
    <property type="match status" value="1"/>
</dbReference>
<name>A0A5J6V7W5_9MICO</name>
<feature type="domain" description="HTH gntR-type" evidence="4">
    <location>
        <begin position="12"/>
        <end position="80"/>
    </location>
</feature>
<organism evidence="5 6">
    <name type="scientific">Ornithinimicrobium pratense</name>
    <dbReference type="NCBI Taxonomy" id="2593973"/>
    <lineage>
        <taxon>Bacteria</taxon>
        <taxon>Bacillati</taxon>
        <taxon>Actinomycetota</taxon>
        <taxon>Actinomycetes</taxon>
        <taxon>Micrococcales</taxon>
        <taxon>Ornithinimicrobiaceae</taxon>
        <taxon>Ornithinimicrobium</taxon>
    </lineage>
</organism>
<dbReference type="Proteomes" id="UP000326546">
    <property type="component" value="Chromosome"/>
</dbReference>
<dbReference type="KEGG" id="serw:FY030_05675"/>
<dbReference type="PANTHER" id="PTHR38445:SF9">
    <property type="entry name" value="HTH-TYPE TRANSCRIPTIONAL REPRESSOR YTRA"/>
    <property type="match status" value="1"/>
</dbReference>
<dbReference type="CDD" id="cd07377">
    <property type="entry name" value="WHTH_GntR"/>
    <property type="match status" value="1"/>
</dbReference>
<dbReference type="GO" id="GO:0003700">
    <property type="term" value="F:DNA-binding transcription factor activity"/>
    <property type="evidence" value="ECO:0007669"/>
    <property type="project" value="InterPro"/>
</dbReference>
<keyword evidence="3" id="KW-0804">Transcription</keyword>
<evidence type="ECO:0000313" key="5">
    <source>
        <dbReference type="EMBL" id="QFG70170.1"/>
    </source>
</evidence>
<accession>A0A5J6V7W5</accession>
<keyword evidence="6" id="KW-1185">Reference proteome</keyword>
<dbReference type="InterPro" id="IPR000524">
    <property type="entry name" value="Tscrpt_reg_HTH_GntR"/>
</dbReference>
<dbReference type="GO" id="GO:0003677">
    <property type="term" value="F:DNA binding"/>
    <property type="evidence" value="ECO:0007669"/>
    <property type="project" value="UniProtKB-KW"/>
</dbReference>
<sequence length="133" mass="13900">MVRLSISGADPRPPYVQVRAQIQEAINTGRLPDQTHLPPVRQLAADLGLATGTVARAYKELEAEGLVRTARGAGTRVVAPRDGGRPGQDEEARRHAAALVGQLRGLGLTDQAIVEVVLSALRATPTADGPPSG</sequence>
<dbReference type="Pfam" id="PF00392">
    <property type="entry name" value="GntR"/>
    <property type="match status" value="1"/>
</dbReference>
<dbReference type="PANTHER" id="PTHR38445">
    <property type="entry name" value="HTH-TYPE TRANSCRIPTIONAL REPRESSOR YTRA"/>
    <property type="match status" value="1"/>
</dbReference>
<gene>
    <name evidence="5" type="ORF">FY030_05675</name>
</gene>
<dbReference type="AlphaFoldDB" id="A0A5J6V7W5"/>
<evidence type="ECO:0000259" key="4">
    <source>
        <dbReference type="PROSITE" id="PS50949"/>
    </source>
</evidence>
<protein>
    <submittedName>
        <fullName evidence="5">GntR family transcriptional regulator</fullName>
    </submittedName>
</protein>
<proteinExistence type="predicted"/>